<reference evidence="1" key="1">
    <citation type="submission" date="2023-06" db="EMBL/GenBank/DDBJ databases">
        <title>Genome sequence of Nocardioides sp. SOB44.</title>
        <authorList>
            <person name="Zhang G."/>
        </authorList>
    </citation>
    <scope>NUCLEOTIDE SEQUENCE</scope>
    <source>
        <strain evidence="1">SOB44</strain>
    </source>
</reference>
<comment type="caution">
    <text evidence="1">The sequence shown here is derived from an EMBL/GenBank/DDBJ whole genome shotgun (WGS) entry which is preliminary data.</text>
</comment>
<protein>
    <submittedName>
        <fullName evidence="1">DUF3263 domain-containing protein</fullName>
    </submittedName>
</protein>
<name>A0ABT8TSS1_9ACTN</name>
<dbReference type="Proteomes" id="UP001168363">
    <property type="component" value="Unassembled WGS sequence"/>
</dbReference>
<sequence length="59" mass="6313">MTDNEKAALTLAAKHYRYPAARDTHALERLGMTPVRFAQVVDATSSISGAVVATPATLR</sequence>
<evidence type="ECO:0000313" key="1">
    <source>
        <dbReference type="EMBL" id="MDO3397010.1"/>
    </source>
</evidence>
<dbReference type="RefSeq" id="WP_302709190.1">
    <property type="nucleotide sequence ID" value="NZ_JAULSC010000016.1"/>
</dbReference>
<keyword evidence="2" id="KW-1185">Reference proteome</keyword>
<accession>A0ABT8TSS1</accession>
<gene>
    <name evidence="1" type="ORF">QWJ41_14885</name>
</gene>
<dbReference type="EMBL" id="JAULSC010000016">
    <property type="protein sequence ID" value="MDO3397010.1"/>
    <property type="molecule type" value="Genomic_DNA"/>
</dbReference>
<evidence type="ECO:0000313" key="2">
    <source>
        <dbReference type="Proteomes" id="UP001168363"/>
    </source>
</evidence>
<dbReference type="Pfam" id="PF11662">
    <property type="entry name" value="DUF3263"/>
    <property type="match status" value="1"/>
</dbReference>
<proteinExistence type="predicted"/>
<dbReference type="InterPro" id="IPR021678">
    <property type="entry name" value="DUF3263"/>
</dbReference>
<organism evidence="1 2">
    <name type="scientific">Nocardioides cremeus</name>
    <dbReference type="NCBI Taxonomy" id="3058044"/>
    <lineage>
        <taxon>Bacteria</taxon>
        <taxon>Bacillati</taxon>
        <taxon>Actinomycetota</taxon>
        <taxon>Actinomycetes</taxon>
        <taxon>Propionibacteriales</taxon>
        <taxon>Nocardioidaceae</taxon>
        <taxon>Nocardioides</taxon>
    </lineage>
</organism>